<organism evidence="2 3">
    <name type="scientific">Microbacterium kribbense</name>
    <dbReference type="NCBI Taxonomy" id="433645"/>
    <lineage>
        <taxon>Bacteria</taxon>
        <taxon>Bacillati</taxon>
        <taxon>Actinomycetota</taxon>
        <taxon>Actinomycetes</taxon>
        <taxon>Micrococcales</taxon>
        <taxon>Microbacteriaceae</taxon>
        <taxon>Microbacterium</taxon>
    </lineage>
</organism>
<proteinExistence type="predicted"/>
<evidence type="ECO:0000256" key="1">
    <source>
        <dbReference type="SAM" id="Phobius"/>
    </source>
</evidence>
<keyword evidence="3" id="KW-1185">Reference proteome</keyword>
<comment type="caution">
    <text evidence="2">The sequence shown here is derived from an EMBL/GenBank/DDBJ whole genome shotgun (WGS) entry which is preliminary data.</text>
</comment>
<keyword evidence="1" id="KW-0472">Membrane</keyword>
<evidence type="ECO:0000313" key="2">
    <source>
        <dbReference type="EMBL" id="GAA3755215.1"/>
    </source>
</evidence>
<reference evidence="3" key="1">
    <citation type="journal article" date="2019" name="Int. J. Syst. Evol. Microbiol.">
        <title>The Global Catalogue of Microorganisms (GCM) 10K type strain sequencing project: providing services to taxonomists for standard genome sequencing and annotation.</title>
        <authorList>
            <consortium name="The Broad Institute Genomics Platform"/>
            <consortium name="The Broad Institute Genome Sequencing Center for Infectious Disease"/>
            <person name="Wu L."/>
            <person name="Ma J."/>
        </authorList>
    </citation>
    <scope>NUCLEOTIDE SEQUENCE [LARGE SCALE GENOMIC DNA]</scope>
    <source>
        <strain evidence="3">JCM 16950</strain>
    </source>
</reference>
<sequence length="56" mass="5993">MDPITTLVLTLCIVAVGFYVLFLVVRAAILSALRQHAEEQSAPADATSHAGRPSDR</sequence>
<evidence type="ECO:0008006" key="4">
    <source>
        <dbReference type="Google" id="ProtNLM"/>
    </source>
</evidence>
<gene>
    <name evidence="2" type="ORF">GCM10022240_05250</name>
</gene>
<feature type="transmembrane region" description="Helical" evidence="1">
    <location>
        <begin position="6"/>
        <end position="25"/>
    </location>
</feature>
<evidence type="ECO:0000313" key="3">
    <source>
        <dbReference type="Proteomes" id="UP001500540"/>
    </source>
</evidence>
<dbReference type="RefSeq" id="WP_344780214.1">
    <property type="nucleotide sequence ID" value="NZ_BAABAF010000001.1"/>
</dbReference>
<protein>
    <recommendedName>
        <fullName evidence="4">CcmD family protein</fullName>
    </recommendedName>
</protein>
<keyword evidence="1" id="KW-0812">Transmembrane</keyword>
<accession>A0ABP7G4Y5</accession>
<dbReference type="EMBL" id="BAABAF010000001">
    <property type="protein sequence ID" value="GAA3755215.1"/>
    <property type="molecule type" value="Genomic_DNA"/>
</dbReference>
<name>A0ABP7G4Y5_9MICO</name>
<dbReference type="Proteomes" id="UP001500540">
    <property type="component" value="Unassembled WGS sequence"/>
</dbReference>
<keyword evidence="1" id="KW-1133">Transmembrane helix</keyword>